<organism evidence="3 4">
    <name type="scientific">Heracleum sosnowskyi</name>
    <dbReference type="NCBI Taxonomy" id="360622"/>
    <lineage>
        <taxon>Eukaryota</taxon>
        <taxon>Viridiplantae</taxon>
        <taxon>Streptophyta</taxon>
        <taxon>Embryophyta</taxon>
        <taxon>Tracheophyta</taxon>
        <taxon>Spermatophyta</taxon>
        <taxon>Magnoliopsida</taxon>
        <taxon>eudicotyledons</taxon>
        <taxon>Gunneridae</taxon>
        <taxon>Pentapetalae</taxon>
        <taxon>asterids</taxon>
        <taxon>campanulids</taxon>
        <taxon>Apiales</taxon>
        <taxon>Apiaceae</taxon>
        <taxon>Apioideae</taxon>
        <taxon>apioid superclade</taxon>
        <taxon>Tordylieae</taxon>
        <taxon>Tordyliinae</taxon>
        <taxon>Heracleum</taxon>
    </lineage>
</organism>
<accession>A0AAD8HH48</accession>
<comment type="caution">
    <text evidence="3">The sequence shown here is derived from an EMBL/GenBank/DDBJ whole genome shotgun (WGS) entry which is preliminary data.</text>
</comment>
<dbReference type="PANTHER" id="PTHR31533">
    <property type="entry name" value="GPI-ANCHORED PROTEIN LLG1-RELATED-RELATED"/>
    <property type="match status" value="1"/>
</dbReference>
<dbReference type="Pfam" id="PF26578">
    <property type="entry name" value="LLG1"/>
    <property type="match status" value="1"/>
</dbReference>
<evidence type="ECO:0000313" key="4">
    <source>
        <dbReference type="Proteomes" id="UP001237642"/>
    </source>
</evidence>
<reference evidence="3" key="2">
    <citation type="submission" date="2023-05" db="EMBL/GenBank/DDBJ databases">
        <authorList>
            <person name="Schelkunov M.I."/>
        </authorList>
    </citation>
    <scope>NUCLEOTIDE SEQUENCE</scope>
    <source>
        <strain evidence="3">Hsosn_3</strain>
        <tissue evidence="3">Leaf</tissue>
    </source>
</reference>
<name>A0AAD8HH48_9APIA</name>
<gene>
    <name evidence="3" type="ORF">POM88_041932</name>
</gene>
<dbReference type="Proteomes" id="UP001237642">
    <property type="component" value="Unassembled WGS sequence"/>
</dbReference>
<dbReference type="AlphaFoldDB" id="A0AAD8HH48"/>
<dbReference type="PANTHER" id="PTHR31533:SF35">
    <property type="entry name" value="GPI-ANCHORED PROTEIN LLG2-RELATED"/>
    <property type="match status" value="1"/>
</dbReference>
<feature type="chain" id="PRO_5041991311" evidence="1">
    <location>
        <begin position="22"/>
        <end position="167"/>
    </location>
</feature>
<reference evidence="3" key="1">
    <citation type="submission" date="2023-02" db="EMBL/GenBank/DDBJ databases">
        <title>Genome of toxic invasive species Heracleum sosnowskyi carries increased number of genes despite the absence of recent whole-genome duplications.</title>
        <authorList>
            <person name="Schelkunov M."/>
            <person name="Shtratnikova V."/>
            <person name="Makarenko M."/>
            <person name="Klepikova A."/>
            <person name="Omelchenko D."/>
            <person name="Novikova G."/>
            <person name="Obukhova E."/>
            <person name="Bogdanov V."/>
            <person name="Penin A."/>
            <person name="Logacheva M."/>
        </authorList>
    </citation>
    <scope>NUCLEOTIDE SEQUENCE</scope>
    <source>
        <strain evidence="3">Hsosn_3</strain>
        <tissue evidence="3">Leaf</tissue>
    </source>
</reference>
<dbReference type="InterPro" id="IPR039307">
    <property type="entry name" value="LORELEI-like"/>
</dbReference>
<keyword evidence="1" id="KW-0732">Signal</keyword>
<dbReference type="InterPro" id="IPR058888">
    <property type="entry name" value="LLG1-like"/>
</dbReference>
<dbReference type="EMBL" id="JAUIZM010000009">
    <property type="protein sequence ID" value="KAK1366371.1"/>
    <property type="molecule type" value="Genomic_DNA"/>
</dbReference>
<evidence type="ECO:0000313" key="3">
    <source>
        <dbReference type="EMBL" id="KAK1366371.1"/>
    </source>
</evidence>
<evidence type="ECO:0000259" key="2">
    <source>
        <dbReference type="Pfam" id="PF26578"/>
    </source>
</evidence>
<proteinExistence type="predicted"/>
<keyword evidence="4" id="KW-1185">Reference proteome</keyword>
<protein>
    <submittedName>
        <fullName evidence="3">GPI-anchored protein LORELEI</fullName>
    </submittedName>
</protein>
<feature type="signal peptide" evidence="1">
    <location>
        <begin position="1"/>
        <end position="21"/>
    </location>
</feature>
<feature type="domain" description="GPI-anchored protein LLG1-like" evidence="2">
    <location>
        <begin position="48"/>
        <end position="125"/>
    </location>
</feature>
<sequence length="167" mass="18395">MASPPFLHLLLFFLLSGFASSTTLSNNIFGSQVMPGRSLLQQKASCDIDFENQNYTIITSQCKGPNYQAKACCGAFKELACPFSEKLNDMKNDCATTLFSYINLYGKYPPGLFANMCHDDKEGLNCEEVMKAKEKQQKSSSAAAAEKSTSLIMFSTASFLILLFNLC</sequence>
<evidence type="ECO:0000256" key="1">
    <source>
        <dbReference type="SAM" id="SignalP"/>
    </source>
</evidence>